<dbReference type="EMBL" id="SOGT01000014">
    <property type="protein sequence ID" value="TFD24611.1"/>
    <property type="molecule type" value="Genomic_DNA"/>
</dbReference>
<sequence length="291" mass="30856">MVQVLRRTLERRGRIRTHTRKAPPVTQIGQGSTEFRVELPSVATTLTLAWAALTDVGHRREVNEDSLLAAPPLFAVADGMGGHSAGDVASTAVVTRLAELSGTLVAEAGSIDRALALAVEDMAQGVGVTDQGTGTTVTGVALALVSDAVSWIVYNIGDSRVYRLTGGVLEQITNDHSVVQELVDAGRITREEADVHPHGNIITRAVGFHEPPIPDYRILPIQAGMRILVCSDGLTKELTSYGIRHFLLEQKLAADAVAAMVTAALENGGRDNVTAIVIDVLAVEPYEASNT</sequence>
<comment type="caution">
    <text evidence="2">The sequence shown here is derived from an EMBL/GenBank/DDBJ whole genome shotgun (WGS) entry which is preliminary data.</text>
</comment>
<dbReference type="GO" id="GO:0004722">
    <property type="term" value="F:protein serine/threonine phosphatase activity"/>
    <property type="evidence" value="ECO:0007669"/>
    <property type="project" value="InterPro"/>
</dbReference>
<organism evidence="2 3">
    <name type="scientific">Cryobacterium lyxosi</name>
    <dbReference type="NCBI Taxonomy" id="1259228"/>
    <lineage>
        <taxon>Bacteria</taxon>
        <taxon>Bacillati</taxon>
        <taxon>Actinomycetota</taxon>
        <taxon>Actinomycetes</taxon>
        <taxon>Micrococcales</taxon>
        <taxon>Microbacteriaceae</taxon>
        <taxon>Cryobacterium</taxon>
    </lineage>
</organism>
<dbReference type="InterPro" id="IPR036457">
    <property type="entry name" value="PPM-type-like_dom_sf"/>
</dbReference>
<dbReference type="Gene3D" id="3.60.40.10">
    <property type="entry name" value="PPM-type phosphatase domain"/>
    <property type="match status" value="1"/>
</dbReference>
<dbReference type="InterPro" id="IPR001932">
    <property type="entry name" value="PPM-type_phosphatase-like_dom"/>
</dbReference>
<evidence type="ECO:0000313" key="3">
    <source>
        <dbReference type="Proteomes" id="UP000298424"/>
    </source>
</evidence>
<proteinExistence type="predicted"/>
<reference evidence="2 3" key="1">
    <citation type="submission" date="2019-03" db="EMBL/GenBank/DDBJ databases">
        <title>Genomics of glacier-inhabiting Cryobacterium strains.</title>
        <authorList>
            <person name="Liu Q."/>
            <person name="Xin Y.-H."/>
        </authorList>
    </citation>
    <scope>NUCLEOTIDE SEQUENCE [LARGE SCALE GENOMIC DNA]</scope>
    <source>
        <strain evidence="2 3">TMT1-1</strain>
    </source>
</reference>
<dbReference type="PANTHER" id="PTHR47992">
    <property type="entry name" value="PROTEIN PHOSPHATASE"/>
    <property type="match status" value="1"/>
</dbReference>
<dbReference type="SUPFAM" id="SSF81606">
    <property type="entry name" value="PP2C-like"/>
    <property type="match status" value="1"/>
</dbReference>
<gene>
    <name evidence="2" type="ORF">E3T27_13320</name>
</gene>
<dbReference type="OrthoDB" id="9801841at2"/>
<evidence type="ECO:0000259" key="1">
    <source>
        <dbReference type="PROSITE" id="PS51746"/>
    </source>
</evidence>
<feature type="domain" description="PPM-type phosphatase" evidence="1">
    <location>
        <begin position="49"/>
        <end position="280"/>
    </location>
</feature>
<dbReference type="Pfam" id="PF13672">
    <property type="entry name" value="PP2C_2"/>
    <property type="match status" value="1"/>
</dbReference>
<dbReference type="CDD" id="cd00143">
    <property type="entry name" value="PP2Cc"/>
    <property type="match status" value="1"/>
</dbReference>
<name>A0A4R8ZFD4_9MICO</name>
<dbReference type="AlphaFoldDB" id="A0A4R8ZFD4"/>
<keyword evidence="3" id="KW-1185">Reference proteome</keyword>
<protein>
    <submittedName>
        <fullName evidence="2">Serine/threonine-protein phosphatase</fullName>
    </submittedName>
</protein>
<evidence type="ECO:0000313" key="2">
    <source>
        <dbReference type="EMBL" id="TFD24611.1"/>
    </source>
</evidence>
<dbReference type="Proteomes" id="UP000298424">
    <property type="component" value="Unassembled WGS sequence"/>
</dbReference>
<dbReference type="SMART" id="SM00332">
    <property type="entry name" value="PP2Cc"/>
    <property type="match status" value="1"/>
</dbReference>
<dbReference type="PROSITE" id="PS51746">
    <property type="entry name" value="PPM_2"/>
    <property type="match status" value="1"/>
</dbReference>
<dbReference type="InterPro" id="IPR015655">
    <property type="entry name" value="PP2C"/>
</dbReference>
<accession>A0A4R8ZFD4</accession>
<dbReference type="SMART" id="SM00331">
    <property type="entry name" value="PP2C_SIG"/>
    <property type="match status" value="1"/>
</dbReference>